<dbReference type="EMBL" id="JAIWYP010000013">
    <property type="protein sequence ID" value="KAH3721935.1"/>
    <property type="molecule type" value="Genomic_DNA"/>
</dbReference>
<keyword evidence="2" id="KW-1185">Reference proteome</keyword>
<evidence type="ECO:0000313" key="2">
    <source>
        <dbReference type="Proteomes" id="UP000828390"/>
    </source>
</evidence>
<proteinExistence type="predicted"/>
<dbReference type="AlphaFoldDB" id="A0A9D4CEA1"/>
<reference evidence="1" key="2">
    <citation type="submission" date="2020-11" db="EMBL/GenBank/DDBJ databases">
        <authorList>
            <person name="McCartney M.A."/>
            <person name="Auch B."/>
            <person name="Kono T."/>
            <person name="Mallez S."/>
            <person name="Becker A."/>
            <person name="Gohl D.M."/>
            <person name="Silverstein K.A.T."/>
            <person name="Koren S."/>
            <person name="Bechman K.B."/>
            <person name="Herman A."/>
            <person name="Abrahante J.E."/>
            <person name="Garbe J."/>
        </authorList>
    </citation>
    <scope>NUCLEOTIDE SEQUENCE</scope>
    <source>
        <strain evidence="1">Duluth1</strain>
        <tissue evidence="1">Whole animal</tissue>
    </source>
</reference>
<gene>
    <name evidence="1" type="ORF">DPMN_064884</name>
</gene>
<name>A0A9D4CEA1_DREPO</name>
<sequence length="161" mass="18741">MPLRQTLTAFTAFTVATFKIILRRYAELLLRFYYDHEDLSTMLPRCLYDYNASTTLFLRLYTDSYWPLSRYACVEHVQNKLKTSLARAYSSPIMKTLPLSYCAYEDSTTFLLRFVTIGRVFGHALIVVEAASQSLARRLHYINLCVGLRTDYCYESVSFMS</sequence>
<reference evidence="1" key="1">
    <citation type="journal article" date="2019" name="bioRxiv">
        <title>The Genome of the Zebra Mussel, Dreissena polymorpha: A Resource for Invasive Species Research.</title>
        <authorList>
            <person name="McCartney M.A."/>
            <person name="Auch B."/>
            <person name="Kono T."/>
            <person name="Mallez S."/>
            <person name="Zhang Y."/>
            <person name="Obille A."/>
            <person name="Becker A."/>
            <person name="Abrahante J.E."/>
            <person name="Garbe J."/>
            <person name="Badalamenti J.P."/>
            <person name="Herman A."/>
            <person name="Mangelson H."/>
            <person name="Liachko I."/>
            <person name="Sullivan S."/>
            <person name="Sone E.D."/>
            <person name="Koren S."/>
            <person name="Silverstein K.A.T."/>
            <person name="Beckman K.B."/>
            <person name="Gohl D.M."/>
        </authorList>
    </citation>
    <scope>NUCLEOTIDE SEQUENCE</scope>
    <source>
        <strain evidence="1">Duluth1</strain>
        <tissue evidence="1">Whole animal</tissue>
    </source>
</reference>
<comment type="caution">
    <text evidence="1">The sequence shown here is derived from an EMBL/GenBank/DDBJ whole genome shotgun (WGS) entry which is preliminary data.</text>
</comment>
<dbReference type="Proteomes" id="UP000828390">
    <property type="component" value="Unassembled WGS sequence"/>
</dbReference>
<evidence type="ECO:0000313" key="1">
    <source>
        <dbReference type="EMBL" id="KAH3721935.1"/>
    </source>
</evidence>
<accession>A0A9D4CEA1</accession>
<organism evidence="1 2">
    <name type="scientific">Dreissena polymorpha</name>
    <name type="common">Zebra mussel</name>
    <name type="synonym">Mytilus polymorpha</name>
    <dbReference type="NCBI Taxonomy" id="45954"/>
    <lineage>
        <taxon>Eukaryota</taxon>
        <taxon>Metazoa</taxon>
        <taxon>Spiralia</taxon>
        <taxon>Lophotrochozoa</taxon>
        <taxon>Mollusca</taxon>
        <taxon>Bivalvia</taxon>
        <taxon>Autobranchia</taxon>
        <taxon>Heteroconchia</taxon>
        <taxon>Euheterodonta</taxon>
        <taxon>Imparidentia</taxon>
        <taxon>Neoheterodontei</taxon>
        <taxon>Myida</taxon>
        <taxon>Dreissenoidea</taxon>
        <taxon>Dreissenidae</taxon>
        <taxon>Dreissena</taxon>
    </lineage>
</organism>
<protein>
    <submittedName>
        <fullName evidence="1">Uncharacterized protein</fullName>
    </submittedName>
</protein>